<keyword evidence="5" id="KW-0067">ATP-binding</keyword>
<dbReference type="RefSeq" id="WP_125987543.1">
    <property type="nucleotide sequence ID" value="NZ_CP046640.1"/>
</dbReference>
<feature type="domain" description="Carbohydrate kinase PfkB" evidence="6">
    <location>
        <begin position="1"/>
        <end position="300"/>
    </location>
</feature>
<sequence>MPEVITLGETMVLMNPTEAGPLRYVDRFKKQIAGAETNVAIGINKLGHSTGWISRLGSDEFGQYVLSVIKGEGVDTSRVIMDVDTPTGVFFKERRILGLSQVYYYRRQSAASYMLPEDLDEEYIASARYLHLTGITPALSSSCLATVQQAIEIAHQNNVLVSFDPNIRFKLWDRRKAKEILLSLIREVDILLPGVKEADMLLGKMDEPEDYAQKFIEMGPEIVALKLGKTGSYIADKEKGRIVEGFSSTEVDAAGAGDAFAAGFLSGLLEGKDIFEAAMIANAAGAFAVTLPGDYEAFPTSQDLNAFLKGNSDIFR</sequence>
<dbReference type="SUPFAM" id="SSF53613">
    <property type="entry name" value="Ribokinase-like"/>
    <property type="match status" value="1"/>
</dbReference>
<keyword evidence="3" id="KW-0547">Nucleotide-binding</keyword>
<proteinExistence type="inferred from homology"/>
<dbReference type="GO" id="GO:0016301">
    <property type="term" value="F:kinase activity"/>
    <property type="evidence" value="ECO:0007669"/>
    <property type="project" value="UniProtKB-KW"/>
</dbReference>
<evidence type="ECO:0000313" key="8">
    <source>
        <dbReference type="Proteomes" id="UP000665020"/>
    </source>
</evidence>
<dbReference type="EMBL" id="CP046640">
    <property type="protein sequence ID" value="QTL96770.1"/>
    <property type="molecule type" value="Genomic_DNA"/>
</dbReference>
<comment type="similarity">
    <text evidence="1">Belongs to the carbohydrate kinase PfkB family.</text>
</comment>
<dbReference type="InterPro" id="IPR029056">
    <property type="entry name" value="Ribokinase-like"/>
</dbReference>
<dbReference type="CDD" id="cd01166">
    <property type="entry name" value="KdgK"/>
    <property type="match status" value="1"/>
</dbReference>
<name>A0A8A7K6H6_9FIRM</name>
<dbReference type="InterPro" id="IPR050306">
    <property type="entry name" value="PfkB_Carbo_kinase"/>
</dbReference>
<evidence type="ECO:0000259" key="6">
    <source>
        <dbReference type="Pfam" id="PF00294"/>
    </source>
</evidence>
<dbReference type="PANTHER" id="PTHR43085:SF1">
    <property type="entry name" value="PSEUDOURIDINE KINASE-RELATED"/>
    <property type="match status" value="1"/>
</dbReference>
<dbReference type="InterPro" id="IPR011611">
    <property type="entry name" value="PfkB_dom"/>
</dbReference>
<protein>
    <submittedName>
        <fullName evidence="7">Sugar kinase</fullName>
    </submittedName>
</protein>
<evidence type="ECO:0000256" key="3">
    <source>
        <dbReference type="ARBA" id="ARBA00022741"/>
    </source>
</evidence>
<evidence type="ECO:0000256" key="5">
    <source>
        <dbReference type="ARBA" id="ARBA00022840"/>
    </source>
</evidence>
<keyword evidence="8" id="KW-1185">Reference proteome</keyword>
<dbReference type="Proteomes" id="UP000665020">
    <property type="component" value="Chromosome"/>
</dbReference>
<dbReference type="AlphaFoldDB" id="A0A8A7K6H6"/>
<dbReference type="PANTHER" id="PTHR43085">
    <property type="entry name" value="HEXOKINASE FAMILY MEMBER"/>
    <property type="match status" value="1"/>
</dbReference>
<accession>A0A8A7K6H6</accession>
<gene>
    <name evidence="7" type="ORF">GM661_01665</name>
</gene>
<dbReference type="Gene3D" id="3.40.1190.20">
    <property type="match status" value="1"/>
</dbReference>
<dbReference type="GO" id="GO:0005524">
    <property type="term" value="F:ATP binding"/>
    <property type="evidence" value="ECO:0007669"/>
    <property type="project" value="UniProtKB-KW"/>
</dbReference>
<keyword evidence="2" id="KW-0808">Transferase</keyword>
<keyword evidence="4 7" id="KW-0418">Kinase</keyword>
<evidence type="ECO:0000313" key="7">
    <source>
        <dbReference type="EMBL" id="QTL96770.1"/>
    </source>
</evidence>
<reference evidence="7" key="1">
    <citation type="submission" date="2019-12" db="EMBL/GenBank/DDBJ databases">
        <authorList>
            <person name="zhang j."/>
            <person name="sun C.M."/>
        </authorList>
    </citation>
    <scope>NUCLEOTIDE SEQUENCE</scope>
    <source>
        <strain evidence="7">NS-1</strain>
    </source>
</reference>
<evidence type="ECO:0000256" key="4">
    <source>
        <dbReference type="ARBA" id="ARBA00022777"/>
    </source>
</evidence>
<dbReference type="KEGG" id="ifn:GM661_01665"/>
<dbReference type="Pfam" id="PF00294">
    <property type="entry name" value="PfkB"/>
    <property type="match status" value="1"/>
</dbReference>
<evidence type="ECO:0000256" key="1">
    <source>
        <dbReference type="ARBA" id="ARBA00010688"/>
    </source>
</evidence>
<evidence type="ECO:0000256" key="2">
    <source>
        <dbReference type="ARBA" id="ARBA00022679"/>
    </source>
</evidence>
<organism evidence="7 8">
    <name type="scientific">Iocasia fonsfrigidae</name>
    <dbReference type="NCBI Taxonomy" id="2682810"/>
    <lineage>
        <taxon>Bacteria</taxon>
        <taxon>Bacillati</taxon>
        <taxon>Bacillota</taxon>
        <taxon>Clostridia</taxon>
        <taxon>Halanaerobiales</taxon>
        <taxon>Halanaerobiaceae</taxon>
        <taxon>Iocasia</taxon>
    </lineage>
</organism>